<protein>
    <submittedName>
        <fullName evidence="1">Uncharacterized protein</fullName>
    </submittedName>
</protein>
<dbReference type="EMBL" id="FVZE01000009">
    <property type="protein sequence ID" value="SLK09044.1"/>
    <property type="molecule type" value="Genomic_DNA"/>
</dbReference>
<sequence>MPPARTVISPVSSQWAHHRPFFPVDGLSLEHFIAVDVHNYLVKMGDLVSR</sequence>
<proteinExistence type="predicted"/>
<dbReference type="STRING" id="428990.SAMN06295987_10974"/>
<dbReference type="AlphaFoldDB" id="A0A1U6IM34"/>
<keyword evidence="2" id="KW-1185">Reference proteome</keyword>
<evidence type="ECO:0000313" key="2">
    <source>
        <dbReference type="Proteomes" id="UP000190989"/>
    </source>
</evidence>
<accession>A0A1U6IM34</accession>
<gene>
    <name evidence="1" type="ORF">SAMN06295987_10974</name>
</gene>
<reference evidence="2" key="1">
    <citation type="submission" date="2017-02" db="EMBL/GenBank/DDBJ databases">
        <authorList>
            <person name="Varghese N."/>
            <person name="Submissions S."/>
        </authorList>
    </citation>
    <scope>NUCLEOTIDE SEQUENCE [LARGE SCALE GENOMIC DNA]</scope>
    <source>
        <strain evidence="2">SM117</strain>
    </source>
</reference>
<name>A0A1U6IM34_9SPHN</name>
<dbReference type="Proteomes" id="UP000190989">
    <property type="component" value="Unassembled WGS sequence"/>
</dbReference>
<organism evidence="1 2">
    <name type="scientific">Novosphingobium mathurense</name>
    <dbReference type="NCBI Taxonomy" id="428990"/>
    <lineage>
        <taxon>Bacteria</taxon>
        <taxon>Pseudomonadati</taxon>
        <taxon>Pseudomonadota</taxon>
        <taxon>Alphaproteobacteria</taxon>
        <taxon>Sphingomonadales</taxon>
        <taxon>Sphingomonadaceae</taxon>
        <taxon>Novosphingobium</taxon>
    </lineage>
</organism>
<evidence type="ECO:0000313" key="1">
    <source>
        <dbReference type="EMBL" id="SLK09044.1"/>
    </source>
</evidence>